<proteinExistence type="predicted"/>
<feature type="transmembrane region" description="Helical" evidence="6">
    <location>
        <begin position="112"/>
        <end position="132"/>
    </location>
</feature>
<evidence type="ECO:0000256" key="2">
    <source>
        <dbReference type="ARBA" id="ARBA00022448"/>
    </source>
</evidence>
<keyword evidence="2" id="KW-0813">Transport</keyword>
<dbReference type="EMBL" id="JASGBI010000002">
    <property type="protein sequence ID" value="MDI9240721.1"/>
    <property type="molecule type" value="Genomic_DNA"/>
</dbReference>
<reference evidence="8 9" key="1">
    <citation type="submission" date="2023-05" db="EMBL/GenBank/DDBJ databases">
        <title>Lysobacter sp. strain LF1 Genome sequencing and assembly.</title>
        <authorList>
            <person name="Jung Y."/>
        </authorList>
    </citation>
    <scope>NUCLEOTIDE SEQUENCE [LARGE SCALE GENOMIC DNA]</scope>
    <source>
        <strain evidence="8 9">LF1</strain>
    </source>
</reference>
<evidence type="ECO:0000313" key="9">
    <source>
        <dbReference type="Proteomes" id="UP001321580"/>
    </source>
</evidence>
<evidence type="ECO:0000256" key="3">
    <source>
        <dbReference type="ARBA" id="ARBA00022692"/>
    </source>
</evidence>
<dbReference type="RefSeq" id="WP_283214202.1">
    <property type="nucleotide sequence ID" value="NZ_JASGBI010000002.1"/>
</dbReference>
<dbReference type="InterPro" id="IPR027469">
    <property type="entry name" value="Cation_efflux_TMD_sf"/>
</dbReference>
<feature type="domain" description="Cation efflux protein transmembrane" evidence="7">
    <location>
        <begin position="13"/>
        <end position="207"/>
    </location>
</feature>
<evidence type="ECO:0000256" key="4">
    <source>
        <dbReference type="ARBA" id="ARBA00022989"/>
    </source>
</evidence>
<evidence type="ECO:0000313" key="8">
    <source>
        <dbReference type="EMBL" id="MDI9240721.1"/>
    </source>
</evidence>
<comment type="subcellular location">
    <subcellularLocation>
        <location evidence="1">Membrane</location>
        <topology evidence="1">Multi-pass membrane protein</topology>
    </subcellularLocation>
</comment>
<dbReference type="SUPFAM" id="SSF161111">
    <property type="entry name" value="Cation efflux protein transmembrane domain-like"/>
    <property type="match status" value="1"/>
</dbReference>
<dbReference type="PANTHER" id="PTHR43840">
    <property type="entry name" value="MITOCHONDRIAL METAL TRANSPORTER 1-RELATED"/>
    <property type="match status" value="1"/>
</dbReference>
<feature type="transmembrane region" description="Helical" evidence="6">
    <location>
        <begin position="152"/>
        <end position="171"/>
    </location>
</feature>
<name>A0ABT6XL14_9GAMM</name>
<evidence type="ECO:0000256" key="6">
    <source>
        <dbReference type="SAM" id="Phobius"/>
    </source>
</evidence>
<evidence type="ECO:0000259" key="7">
    <source>
        <dbReference type="Pfam" id="PF01545"/>
    </source>
</evidence>
<organism evidence="8 9">
    <name type="scientific">Lysobacter stagni</name>
    <dbReference type="NCBI Taxonomy" id="3045172"/>
    <lineage>
        <taxon>Bacteria</taxon>
        <taxon>Pseudomonadati</taxon>
        <taxon>Pseudomonadota</taxon>
        <taxon>Gammaproteobacteria</taxon>
        <taxon>Lysobacterales</taxon>
        <taxon>Lysobacteraceae</taxon>
        <taxon>Lysobacter</taxon>
    </lineage>
</organism>
<feature type="transmembrane region" description="Helical" evidence="6">
    <location>
        <begin position="183"/>
        <end position="201"/>
    </location>
</feature>
<sequence length="301" mass="31708">MHHRSEQRHLIGSIGVTVVLGVIGMTIGLVTRSRAILFDGMYNLVDVVITIGSLMVARLISTNGTRRFQFGFWHLEPLIELFGGVALSLSCVYAALTAVADLRSGGATDVEYGVGAIWAALTAVLAFAMAVVMHRAAKRTGSGLVALDARGWVVSGGLSLGLLLGFLAALAMADGKFSSSVKYADGTVLLIVSLALLPIPIRSIWHAAAEVGQIAPRALETRVSAAIANAIASHGFVDVTSYVTKSGRARFVEIHLLAPSGHEGGAVDRLDALRSQIAADIGEDGSHLWLTLSVTSDERWL</sequence>
<keyword evidence="9" id="KW-1185">Reference proteome</keyword>
<dbReference type="Pfam" id="PF01545">
    <property type="entry name" value="Cation_efflux"/>
    <property type="match status" value="1"/>
</dbReference>
<comment type="caution">
    <text evidence="8">The sequence shown here is derived from an EMBL/GenBank/DDBJ whole genome shotgun (WGS) entry which is preliminary data.</text>
</comment>
<keyword evidence="5 6" id="KW-0472">Membrane</keyword>
<feature type="transmembrane region" description="Helical" evidence="6">
    <location>
        <begin position="9"/>
        <end position="29"/>
    </location>
</feature>
<evidence type="ECO:0000256" key="1">
    <source>
        <dbReference type="ARBA" id="ARBA00004141"/>
    </source>
</evidence>
<gene>
    <name evidence="8" type="ORF">QLQ15_17600</name>
</gene>
<dbReference type="InterPro" id="IPR058533">
    <property type="entry name" value="Cation_efflux_TM"/>
</dbReference>
<dbReference type="Gene3D" id="1.20.1510.10">
    <property type="entry name" value="Cation efflux protein transmembrane domain"/>
    <property type="match status" value="1"/>
</dbReference>
<feature type="transmembrane region" description="Helical" evidence="6">
    <location>
        <begin position="41"/>
        <end position="60"/>
    </location>
</feature>
<protein>
    <submittedName>
        <fullName evidence="8">Cation transporter</fullName>
    </submittedName>
</protein>
<accession>A0ABT6XL14</accession>
<feature type="transmembrane region" description="Helical" evidence="6">
    <location>
        <begin position="81"/>
        <end position="100"/>
    </location>
</feature>
<dbReference type="InterPro" id="IPR050291">
    <property type="entry name" value="CDF_Transporter"/>
</dbReference>
<keyword evidence="4 6" id="KW-1133">Transmembrane helix</keyword>
<evidence type="ECO:0000256" key="5">
    <source>
        <dbReference type="ARBA" id="ARBA00023136"/>
    </source>
</evidence>
<dbReference type="PANTHER" id="PTHR43840:SF15">
    <property type="entry name" value="MITOCHONDRIAL METAL TRANSPORTER 1-RELATED"/>
    <property type="match status" value="1"/>
</dbReference>
<dbReference type="Proteomes" id="UP001321580">
    <property type="component" value="Unassembled WGS sequence"/>
</dbReference>
<keyword evidence="3 6" id="KW-0812">Transmembrane</keyword>